<dbReference type="EMBL" id="JBHUOZ010000003">
    <property type="protein sequence ID" value="MFD2920866.1"/>
    <property type="molecule type" value="Genomic_DNA"/>
</dbReference>
<dbReference type="RefSeq" id="WP_386100054.1">
    <property type="nucleotide sequence ID" value="NZ_JBHUOZ010000003.1"/>
</dbReference>
<evidence type="ECO:0000256" key="1">
    <source>
        <dbReference type="SAM" id="Phobius"/>
    </source>
</evidence>
<comment type="caution">
    <text evidence="2">The sequence shown here is derived from an EMBL/GenBank/DDBJ whole genome shotgun (WGS) entry which is preliminary data.</text>
</comment>
<reference evidence="3" key="1">
    <citation type="journal article" date="2019" name="Int. J. Syst. Evol. Microbiol.">
        <title>The Global Catalogue of Microorganisms (GCM) 10K type strain sequencing project: providing services to taxonomists for standard genome sequencing and annotation.</title>
        <authorList>
            <consortium name="The Broad Institute Genomics Platform"/>
            <consortium name="The Broad Institute Genome Sequencing Center for Infectious Disease"/>
            <person name="Wu L."/>
            <person name="Ma J."/>
        </authorList>
    </citation>
    <scope>NUCLEOTIDE SEQUENCE [LARGE SCALE GENOMIC DNA]</scope>
    <source>
        <strain evidence="3">KCTC 23299</strain>
    </source>
</reference>
<dbReference type="Proteomes" id="UP001597511">
    <property type="component" value="Unassembled WGS sequence"/>
</dbReference>
<keyword evidence="1" id="KW-0472">Membrane</keyword>
<feature type="transmembrane region" description="Helical" evidence="1">
    <location>
        <begin position="128"/>
        <end position="151"/>
    </location>
</feature>
<keyword evidence="1" id="KW-1133">Transmembrane helix</keyword>
<sequence>MRRKLPLFTGISLLTMAILAGIGYGYAFPQIYIRDNAPATFTNLAVNNDLFICFIVCFLVIFLLDLLLCWFLYRLFQQVNSSLAILMALARLVYSTVLGWAIVHLLMIPPFIPGHTGSTAVMFHFESFLTIWSLGLIVFGVHLVLLGYLLIKTPAVPKLIGYMAVFAGLCYLLTNMAARFLPGYAAYSDTVDMVLSLPMALGELLLATWLLVKKERWNKLPGPGYVSPDMA</sequence>
<feature type="transmembrane region" description="Helical" evidence="1">
    <location>
        <begin position="85"/>
        <end position="108"/>
    </location>
</feature>
<evidence type="ECO:0000313" key="3">
    <source>
        <dbReference type="Proteomes" id="UP001597511"/>
    </source>
</evidence>
<proteinExistence type="predicted"/>
<gene>
    <name evidence="2" type="ORF">ACFS6H_14175</name>
</gene>
<feature type="transmembrane region" description="Helical" evidence="1">
    <location>
        <begin position="160"/>
        <end position="181"/>
    </location>
</feature>
<organism evidence="2 3">
    <name type="scientific">Terrimonas rubra</name>
    <dbReference type="NCBI Taxonomy" id="1035890"/>
    <lineage>
        <taxon>Bacteria</taxon>
        <taxon>Pseudomonadati</taxon>
        <taxon>Bacteroidota</taxon>
        <taxon>Chitinophagia</taxon>
        <taxon>Chitinophagales</taxon>
        <taxon>Chitinophagaceae</taxon>
        <taxon>Terrimonas</taxon>
    </lineage>
</organism>
<feature type="transmembrane region" description="Helical" evidence="1">
    <location>
        <begin position="193"/>
        <end position="212"/>
    </location>
</feature>
<keyword evidence="3" id="KW-1185">Reference proteome</keyword>
<dbReference type="Pfam" id="PF14329">
    <property type="entry name" value="DUF4386"/>
    <property type="match status" value="1"/>
</dbReference>
<protein>
    <submittedName>
        <fullName evidence="2">DUF4386 domain-containing protein</fullName>
    </submittedName>
</protein>
<keyword evidence="1" id="KW-0812">Transmembrane</keyword>
<feature type="transmembrane region" description="Helical" evidence="1">
    <location>
        <begin position="51"/>
        <end position="73"/>
    </location>
</feature>
<dbReference type="InterPro" id="IPR025495">
    <property type="entry name" value="DUF4386"/>
</dbReference>
<name>A0ABW6A8A4_9BACT</name>
<accession>A0ABW6A8A4</accession>
<evidence type="ECO:0000313" key="2">
    <source>
        <dbReference type="EMBL" id="MFD2920866.1"/>
    </source>
</evidence>